<feature type="region of interest" description="Disordered" evidence="1">
    <location>
        <begin position="48"/>
        <end position="100"/>
    </location>
</feature>
<dbReference type="VEuPathDB" id="FungiDB:LCOR_00226.1"/>
<organism evidence="2 3">
    <name type="scientific">Lichtheimia corymbifera JMRC:FSU:9682</name>
    <dbReference type="NCBI Taxonomy" id="1263082"/>
    <lineage>
        <taxon>Eukaryota</taxon>
        <taxon>Fungi</taxon>
        <taxon>Fungi incertae sedis</taxon>
        <taxon>Mucoromycota</taxon>
        <taxon>Mucoromycotina</taxon>
        <taxon>Mucoromycetes</taxon>
        <taxon>Mucorales</taxon>
        <taxon>Lichtheimiaceae</taxon>
        <taxon>Lichtheimia</taxon>
    </lineage>
</organism>
<sequence>MSSTTKRHVTIEEVEDSGDEQQHLNREQSSAQQPFVYDACESAKQTYAPSDRNASWDQVEEAEARARIERQGADMESNQERKNAEQTAQMMDDYLQGQRR</sequence>
<dbReference type="OrthoDB" id="10325698at2759"/>
<dbReference type="Proteomes" id="UP000027586">
    <property type="component" value="Unassembled WGS sequence"/>
</dbReference>
<name>A0A068RFG2_9FUNG</name>
<evidence type="ECO:0000313" key="2">
    <source>
        <dbReference type="EMBL" id="CDH48445.1"/>
    </source>
</evidence>
<feature type="compositionally biased region" description="Basic and acidic residues" evidence="1">
    <location>
        <begin position="62"/>
        <end position="84"/>
    </location>
</feature>
<proteinExistence type="predicted"/>
<feature type="region of interest" description="Disordered" evidence="1">
    <location>
        <begin position="1"/>
        <end position="34"/>
    </location>
</feature>
<dbReference type="EMBL" id="CBTN010000001">
    <property type="protein sequence ID" value="CDH48445.1"/>
    <property type="molecule type" value="Genomic_DNA"/>
</dbReference>
<gene>
    <name evidence="2" type="ORF">LCOR_00226.1</name>
</gene>
<comment type="caution">
    <text evidence="2">The sequence shown here is derived from an EMBL/GenBank/DDBJ whole genome shotgun (WGS) entry which is preliminary data.</text>
</comment>
<protein>
    <submittedName>
        <fullName evidence="2">Uncharacterized protein</fullName>
    </submittedName>
</protein>
<keyword evidence="3" id="KW-1185">Reference proteome</keyword>
<reference evidence="2" key="1">
    <citation type="submission" date="2013-08" db="EMBL/GenBank/DDBJ databases">
        <title>Gene expansion shapes genome architecture in the human pathogen Lichtheimia corymbifera: an evolutionary genomics analysis in the ancient terrestrial Mucorales (Mucoromycotina).</title>
        <authorList>
            <person name="Schwartze V.U."/>
            <person name="Winter S."/>
            <person name="Shelest E."/>
            <person name="Marcet-Houben M."/>
            <person name="Horn F."/>
            <person name="Wehner S."/>
            <person name="Hoffmann K."/>
            <person name="Riege K."/>
            <person name="Sammeth M."/>
            <person name="Nowrousian M."/>
            <person name="Valiante V."/>
            <person name="Linde J."/>
            <person name="Jacobsen I.D."/>
            <person name="Marz M."/>
            <person name="Brakhage A.A."/>
            <person name="Gabaldon T."/>
            <person name="Bocker S."/>
            <person name="Voigt K."/>
        </authorList>
    </citation>
    <scope>NUCLEOTIDE SEQUENCE [LARGE SCALE GENOMIC DNA]</scope>
    <source>
        <strain evidence="2">FSU 9682</strain>
    </source>
</reference>
<dbReference type="AlphaFoldDB" id="A0A068RFG2"/>
<accession>A0A068RFG2</accession>
<evidence type="ECO:0000256" key="1">
    <source>
        <dbReference type="SAM" id="MobiDB-lite"/>
    </source>
</evidence>
<evidence type="ECO:0000313" key="3">
    <source>
        <dbReference type="Proteomes" id="UP000027586"/>
    </source>
</evidence>